<evidence type="ECO:0000313" key="6">
    <source>
        <dbReference type="EMBL" id="NYT35752.1"/>
    </source>
</evidence>
<dbReference type="OrthoDB" id="9769707at2"/>
<comment type="caution">
    <text evidence="6">The sequence shown here is derived from an EMBL/GenBank/DDBJ whole genome shotgun (WGS) entry which is preliminary data.</text>
</comment>
<keyword evidence="7" id="KW-1185">Reference proteome</keyword>
<proteinExistence type="predicted"/>
<keyword evidence="2" id="KW-0472">Membrane</keyword>
<evidence type="ECO:0000256" key="1">
    <source>
        <dbReference type="ARBA" id="ARBA00004370"/>
    </source>
</evidence>
<dbReference type="Pfam" id="PF01103">
    <property type="entry name" value="Omp85"/>
    <property type="match status" value="1"/>
</dbReference>
<feature type="domain" description="TamA POTRA" evidence="5">
    <location>
        <begin position="35"/>
        <end position="106"/>
    </location>
</feature>
<feature type="chain" id="PRO_5032424099" evidence="3">
    <location>
        <begin position="19"/>
        <end position="594"/>
    </location>
</feature>
<comment type="subcellular location">
    <subcellularLocation>
        <location evidence="1">Membrane</location>
    </subcellularLocation>
</comment>
<protein>
    <submittedName>
        <fullName evidence="6">BamA/TamA family outer membrane protein</fullName>
    </submittedName>
</protein>
<dbReference type="AlphaFoldDB" id="A0A853F875"/>
<feature type="signal peptide" evidence="3">
    <location>
        <begin position="1"/>
        <end position="18"/>
    </location>
</feature>
<evidence type="ECO:0000259" key="4">
    <source>
        <dbReference type="Pfam" id="PF01103"/>
    </source>
</evidence>
<dbReference type="InterPro" id="IPR000184">
    <property type="entry name" value="Bac_surfAg_D15"/>
</dbReference>
<dbReference type="Pfam" id="PF17243">
    <property type="entry name" value="POTRA_TamA_1"/>
    <property type="match status" value="1"/>
</dbReference>
<dbReference type="Gene3D" id="3.10.20.310">
    <property type="entry name" value="membrane protein fhac"/>
    <property type="match status" value="2"/>
</dbReference>
<dbReference type="Proteomes" id="UP000580517">
    <property type="component" value="Unassembled WGS sequence"/>
</dbReference>
<feature type="domain" description="Bacterial surface antigen (D15)" evidence="4">
    <location>
        <begin position="399"/>
        <end position="594"/>
    </location>
</feature>
<accession>A0A853F875</accession>
<dbReference type="Gene3D" id="2.40.160.50">
    <property type="entry name" value="membrane protein fhac: a member of the omp85/tpsb transporter family"/>
    <property type="match status" value="1"/>
</dbReference>
<sequence>MRRVAASALLLVAGLAQAAPDVHGRRPEVVIDPGGVPPEALQAINGAVEAITRLAEDQDGGEVTRLRRRAHDATVSALETQGYFSPVVTLEVGEDIGGETWDIIIEPGKRTTVRDVDIQFKGQISQPEFKTRLIGLRHDWELVAGDVFINEEWGNAKTALLDGVSRKDFYFARYDTTRATVDAEQARADLFLKVDSGPRVRMGPMTVTGLKRVPEKLIHRYIHYTPGDPYDQDRLDEWQQALQSTSFFRGAFVTLSQDEAARTQLPDGEVQLPVRVQVSEAPARRTASSIGADSDHGVRVEGLYRQNVVFGQPVWIETGAGVDKDRQRAFFDVYLPPSLSGHQDSVGVLYEHSDIEGLENSRVGLGFKRTKAWKAGGASRVDYESEWGLVAAHDDVHISGGYGYEVPTLTATYRLLRRDVDKKYDPREGNLIELGLGAGVTLDKGEPFQRAGLRVQKWWPVGKRDVLTLRGEVGRVWSQTDRLPYDFGYRTGGARTIRGYRYQSIGREVGDAVVGAYSMVVGSVEYTHYYTESLGMNLFVDVGDASQTFSGMDWHLGYGAGLAVRTPAGPFFVDLAYGQRDKKLRLHFSLGIAF</sequence>
<keyword evidence="3" id="KW-0732">Signal</keyword>
<organism evidence="6 7">
    <name type="scientific">Allopusillimonas soli</name>
    <dbReference type="NCBI Taxonomy" id="659016"/>
    <lineage>
        <taxon>Bacteria</taxon>
        <taxon>Pseudomonadati</taxon>
        <taxon>Pseudomonadota</taxon>
        <taxon>Betaproteobacteria</taxon>
        <taxon>Burkholderiales</taxon>
        <taxon>Alcaligenaceae</taxon>
        <taxon>Allopusillimonas</taxon>
    </lineage>
</organism>
<evidence type="ECO:0000313" key="7">
    <source>
        <dbReference type="Proteomes" id="UP000580517"/>
    </source>
</evidence>
<dbReference type="EMBL" id="JACCEW010000001">
    <property type="protein sequence ID" value="NYT35752.1"/>
    <property type="molecule type" value="Genomic_DNA"/>
</dbReference>
<evidence type="ECO:0000256" key="3">
    <source>
        <dbReference type="SAM" id="SignalP"/>
    </source>
</evidence>
<dbReference type="RefSeq" id="WP_129967710.1">
    <property type="nucleotide sequence ID" value="NZ_JACCEW010000001.1"/>
</dbReference>
<dbReference type="GO" id="GO:0019867">
    <property type="term" value="C:outer membrane"/>
    <property type="evidence" value="ECO:0007669"/>
    <property type="project" value="InterPro"/>
</dbReference>
<gene>
    <name evidence="6" type="ORF">H0A68_02620</name>
</gene>
<evidence type="ECO:0000256" key="2">
    <source>
        <dbReference type="ARBA" id="ARBA00023136"/>
    </source>
</evidence>
<name>A0A853F875_9BURK</name>
<evidence type="ECO:0000259" key="5">
    <source>
        <dbReference type="Pfam" id="PF17243"/>
    </source>
</evidence>
<dbReference type="InterPro" id="IPR035243">
    <property type="entry name" value="TamA_POTRA_Dom_1"/>
</dbReference>
<reference evidence="6 7" key="1">
    <citation type="submission" date="2020-07" db="EMBL/GenBank/DDBJ databases">
        <title>Taxonomic revisions and descriptions of new bacterial species based on genomic comparisons in the high-G+C-content subgroup of the family Alcaligenaceae.</title>
        <authorList>
            <person name="Szabo A."/>
            <person name="Felfoldi T."/>
        </authorList>
    </citation>
    <scope>NUCLEOTIDE SEQUENCE [LARGE SCALE GENOMIC DNA]</scope>
    <source>
        <strain evidence="6 7">DSM 25264</strain>
    </source>
</reference>